<gene>
    <name evidence="2" type="ORF">FHR33_006758</name>
</gene>
<dbReference type="InterPro" id="IPR000182">
    <property type="entry name" value="GNAT_dom"/>
</dbReference>
<dbReference type="CDD" id="cd04301">
    <property type="entry name" value="NAT_SF"/>
    <property type="match status" value="1"/>
</dbReference>
<name>A0A7W5YDU2_9ACTN</name>
<dbReference type="PROSITE" id="PS51186">
    <property type="entry name" value="GNAT"/>
    <property type="match status" value="1"/>
</dbReference>
<proteinExistence type="predicted"/>
<evidence type="ECO:0000313" key="2">
    <source>
        <dbReference type="EMBL" id="MBB3730898.1"/>
    </source>
</evidence>
<dbReference type="Proteomes" id="UP000579945">
    <property type="component" value="Unassembled WGS sequence"/>
</dbReference>
<dbReference type="InterPro" id="IPR016181">
    <property type="entry name" value="Acyl_CoA_acyltransferase"/>
</dbReference>
<reference evidence="2 3" key="1">
    <citation type="submission" date="2020-08" db="EMBL/GenBank/DDBJ databases">
        <title>Sequencing the genomes of 1000 actinobacteria strains.</title>
        <authorList>
            <person name="Klenk H.-P."/>
        </authorList>
    </citation>
    <scope>NUCLEOTIDE SEQUENCE [LARGE SCALE GENOMIC DNA]</scope>
    <source>
        <strain evidence="2 3">DSM 44320</strain>
    </source>
</reference>
<dbReference type="GO" id="GO:0016747">
    <property type="term" value="F:acyltransferase activity, transferring groups other than amino-acyl groups"/>
    <property type="evidence" value="ECO:0007669"/>
    <property type="project" value="InterPro"/>
</dbReference>
<dbReference type="Gene3D" id="3.40.630.30">
    <property type="match status" value="1"/>
</dbReference>
<comment type="caution">
    <text evidence="2">The sequence shown here is derived from an EMBL/GenBank/DDBJ whole genome shotgun (WGS) entry which is preliminary data.</text>
</comment>
<keyword evidence="3" id="KW-1185">Reference proteome</keyword>
<dbReference type="GeneID" id="95393022"/>
<protein>
    <submittedName>
        <fullName evidence="2">GNAT superfamily N-acetyltransferase</fullName>
    </submittedName>
</protein>
<organism evidence="2 3">
    <name type="scientific">Nonomuraea dietziae</name>
    <dbReference type="NCBI Taxonomy" id="65515"/>
    <lineage>
        <taxon>Bacteria</taxon>
        <taxon>Bacillati</taxon>
        <taxon>Actinomycetota</taxon>
        <taxon>Actinomycetes</taxon>
        <taxon>Streptosporangiales</taxon>
        <taxon>Streptosporangiaceae</taxon>
        <taxon>Nonomuraea</taxon>
    </lineage>
</organism>
<keyword evidence="2" id="KW-0808">Transferase</keyword>
<accession>A0A7W5YDU2</accession>
<dbReference type="SUPFAM" id="SSF55729">
    <property type="entry name" value="Acyl-CoA N-acyltransferases (Nat)"/>
    <property type="match status" value="1"/>
</dbReference>
<dbReference type="AlphaFoldDB" id="A0A7W5YDU2"/>
<dbReference type="EMBL" id="JACIBV010000001">
    <property type="protein sequence ID" value="MBB3730898.1"/>
    <property type="molecule type" value="Genomic_DNA"/>
</dbReference>
<sequence>MVDWVRLELHVDTFDDAAFEPRLGRARESGIAFTTMAELGDTPAHRRALYDLNRTCSADIPDRGAFYTYDEYLAQRIEVPTFSAEGVVLATLEGEWIGMSTTSLHPDEGYAFSEMTGVLAPHRGRGLSLALKLLAIRFVRSAGYERLITFHHPRNTSAIAMNRRLGFVDPSAERQPG</sequence>
<dbReference type="Pfam" id="PF00583">
    <property type="entry name" value="Acetyltransf_1"/>
    <property type="match status" value="1"/>
</dbReference>
<dbReference type="RefSeq" id="WP_183656134.1">
    <property type="nucleotide sequence ID" value="NZ_JACIBV010000001.1"/>
</dbReference>
<evidence type="ECO:0000313" key="3">
    <source>
        <dbReference type="Proteomes" id="UP000579945"/>
    </source>
</evidence>
<feature type="domain" description="N-acetyltransferase" evidence="1">
    <location>
        <begin position="31"/>
        <end position="177"/>
    </location>
</feature>
<evidence type="ECO:0000259" key="1">
    <source>
        <dbReference type="PROSITE" id="PS51186"/>
    </source>
</evidence>